<comment type="similarity">
    <text evidence="4">Belongs to the fatty acid desaturase type 1 family.</text>
</comment>
<evidence type="ECO:0000256" key="17">
    <source>
        <dbReference type="SAM" id="Phobius"/>
    </source>
</evidence>
<keyword evidence="10" id="KW-0746">Sphingolipid metabolism</keyword>
<reference evidence="20" key="1">
    <citation type="journal article" date="2017" name="BMC Genomics">
        <title>Gapless genome assembly of Colletotrichum higginsianum reveals chromosome structure and association of transposable elements with secondary metabolite gene clusters.</title>
        <authorList>
            <person name="Dallery J.-F."/>
            <person name="Lapalu N."/>
            <person name="Zampounis A."/>
            <person name="Pigne S."/>
            <person name="Luyten I."/>
            <person name="Amselem J."/>
            <person name="Wittenberg A.H.J."/>
            <person name="Zhou S."/>
            <person name="de Queiroz M.V."/>
            <person name="Robin G.P."/>
            <person name="Auger A."/>
            <person name="Hainaut M."/>
            <person name="Henrissat B."/>
            <person name="Kim K.-T."/>
            <person name="Lee Y.-H."/>
            <person name="Lespinet O."/>
            <person name="Schwartz D.C."/>
            <person name="Thon M.R."/>
            <person name="O'Connell R.J."/>
        </authorList>
    </citation>
    <scope>NUCLEOTIDE SEQUENCE [LARGE SCALE GENOMIC DNA]</scope>
    <source>
        <strain evidence="20">IMI 349063</strain>
    </source>
</reference>
<evidence type="ECO:0000259" key="18">
    <source>
        <dbReference type="PROSITE" id="PS50255"/>
    </source>
</evidence>
<dbReference type="PANTHER" id="PTHR19353:SF30">
    <property type="entry name" value="DELTA 8-(E)-SPHINGOLIPID DESATURASE"/>
    <property type="match status" value="1"/>
</dbReference>
<dbReference type="PIRSF" id="PIRSF015921">
    <property type="entry name" value="FA_sphinglp_des"/>
    <property type="match status" value="1"/>
</dbReference>
<gene>
    <name evidence="19" type="ORF">CH63R_11900</name>
</gene>
<evidence type="ECO:0000256" key="16">
    <source>
        <dbReference type="SAM" id="MobiDB-lite"/>
    </source>
</evidence>
<keyword evidence="11 17" id="KW-1133">Transmembrane helix</keyword>
<keyword evidence="12" id="KW-0560">Oxidoreductase</keyword>
<keyword evidence="7" id="KW-0349">Heme</keyword>
<dbReference type="VEuPathDB" id="FungiDB:CH63R_11900"/>
<feature type="transmembrane region" description="Helical" evidence="17">
    <location>
        <begin position="271"/>
        <end position="292"/>
    </location>
</feature>
<dbReference type="Proteomes" id="UP000092177">
    <property type="component" value="Chromosome 8"/>
</dbReference>
<dbReference type="EMBL" id="LTAN01000008">
    <property type="protein sequence ID" value="OBR05197.1"/>
    <property type="molecule type" value="Genomic_DNA"/>
</dbReference>
<keyword evidence="13" id="KW-0408">Iron</keyword>
<dbReference type="Pfam" id="PF00487">
    <property type="entry name" value="FA_desaturase"/>
    <property type="match status" value="1"/>
</dbReference>
<evidence type="ECO:0000256" key="14">
    <source>
        <dbReference type="ARBA" id="ARBA00023098"/>
    </source>
</evidence>
<evidence type="ECO:0000256" key="2">
    <source>
        <dbReference type="ARBA" id="ARBA00004760"/>
    </source>
</evidence>
<feature type="compositionally biased region" description="Basic and acidic residues" evidence="16">
    <location>
        <begin position="187"/>
        <end position="196"/>
    </location>
</feature>
<keyword evidence="9" id="KW-0479">Metal-binding</keyword>
<evidence type="ECO:0000313" key="19">
    <source>
        <dbReference type="EMBL" id="OBR05197.1"/>
    </source>
</evidence>
<evidence type="ECO:0000256" key="15">
    <source>
        <dbReference type="ARBA" id="ARBA00023136"/>
    </source>
</evidence>
<evidence type="ECO:0000256" key="11">
    <source>
        <dbReference type="ARBA" id="ARBA00022989"/>
    </source>
</evidence>
<comment type="pathway">
    <text evidence="3">Sphingolipid metabolism.</text>
</comment>
<dbReference type="GO" id="GO:0046872">
    <property type="term" value="F:metal ion binding"/>
    <property type="evidence" value="ECO:0007669"/>
    <property type="project" value="UniProtKB-KW"/>
</dbReference>
<dbReference type="GO" id="GO:0016020">
    <property type="term" value="C:membrane"/>
    <property type="evidence" value="ECO:0007669"/>
    <property type="project" value="UniProtKB-SubCell"/>
</dbReference>
<dbReference type="Pfam" id="PF00173">
    <property type="entry name" value="Cyt-b5"/>
    <property type="match status" value="1"/>
</dbReference>
<feature type="compositionally biased region" description="Low complexity" evidence="16">
    <location>
        <begin position="170"/>
        <end position="186"/>
    </location>
</feature>
<comment type="caution">
    <text evidence="19">The sequence shown here is derived from an EMBL/GenBank/DDBJ whole genome shotgun (WGS) entry which is preliminary data.</text>
</comment>
<evidence type="ECO:0000256" key="12">
    <source>
        <dbReference type="ARBA" id="ARBA00023002"/>
    </source>
</evidence>
<evidence type="ECO:0000256" key="10">
    <source>
        <dbReference type="ARBA" id="ARBA00022919"/>
    </source>
</evidence>
<evidence type="ECO:0000256" key="8">
    <source>
        <dbReference type="ARBA" id="ARBA00022692"/>
    </source>
</evidence>
<dbReference type="GO" id="GO:0006665">
    <property type="term" value="P:sphingolipid metabolic process"/>
    <property type="evidence" value="ECO:0007669"/>
    <property type="project" value="UniProtKB-UniPathway"/>
</dbReference>
<keyword evidence="14" id="KW-0443">Lipid metabolism</keyword>
<dbReference type="InterPro" id="IPR001199">
    <property type="entry name" value="Cyt_B5-like_heme/steroid-bd"/>
</dbReference>
<dbReference type="GO" id="GO:0016717">
    <property type="term" value="F:oxidoreductase activity, acting on paired donors, with oxidation of a pair of donors resulting in the reduction of molecular oxygen to two molecules of water"/>
    <property type="evidence" value="ECO:0007669"/>
    <property type="project" value="TreeGrafter"/>
</dbReference>
<protein>
    <recommendedName>
        <fullName evidence="6">Delta 8-(E)-sphingolipid desaturase</fullName>
        <ecNumber evidence="5">1.14.19.18</ecNumber>
    </recommendedName>
</protein>
<feature type="transmembrane region" description="Helical" evidence="17">
    <location>
        <begin position="375"/>
        <end position="399"/>
    </location>
</feature>
<feature type="transmembrane region" description="Helical" evidence="17">
    <location>
        <begin position="420"/>
        <end position="440"/>
    </location>
</feature>
<proteinExistence type="inferred from homology"/>
<feature type="region of interest" description="Disordered" evidence="16">
    <location>
        <begin position="167"/>
        <end position="198"/>
    </location>
</feature>
<dbReference type="UniPathway" id="UPA00222"/>
<keyword evidence="15 17" id="KW-0472">Membrane</keyword>
<evidence type="ECO:0000256" key="4">
    <source>
        <dbReference type="ARBA" id="ARBA00009295"/>
    </source>
</evidence>
<keyword evidence="20" id="KW-1185">Reference proteome</keyword>
<dbReference type="AlphaFoldDB" id="A0A1B7XZK2"/>
<feature type="region of interest" description="Disordered" evidence="16">
    <location>
        <begin position="1"/>
        <end position="22"/>
    </location>
</feature>
<dbReference type="PANTHER" id="PTHR19353">
    <property type="entry name" value="FATTY ACID DESATURASE 2"/>
    <property type="match status" value="1"/>
</dbReference>
<feature type="domain" description="Cytochrome b5 heme-binding" evidence="18">
    <location>
        <begin position="26"/>
        <end position="101"/>
    </location>
</feature>
<dbReference type="KEGG" id="chig:CH63R_11900"/>
<name>A0A1B7XZK2_COLHI</name>
<evidence type="ECO:0000256" key="1">
    <source>
        <dbReference type="ARBA" id="ARBA00004141"/>
    </source>
</evidence>
<evidence type="ECO:0000256" key="5">
    <source>
        <dbReference type="ARBA" id="ARBA00012019"/>
    </source>
</evidence>
<dbReference type="InterPro" id="IPR012171">
    <property type="entry name" value="Fatty_acid_desaturase"/>
</dbReference>
<dbReference type="InterPro" id="IPR005804">
    <property type="entry name" value="FA_desaturase_dom"/>
</dbReference>
<dbReference type="PROSITE" id="PS50255">
    <property type="entry name" value="CYTOCHROME_B5_2"/>
    <property type="match status" value="1"/>
</dbReference>
<evidence type="ECO:0000256" key="6">
    <source>
        <dbReference type="ARBA" id="ARBA00016939"/>
    </source>
</evidence>
<dbReference type="SMART" id="SM01117">
    <property type="entry name" value="Cyt-b5"/>
    <property type="match status" value="1"/>
</dbReference>
<dbReference type="Gene3D" id="3.10.120.10">
    <property type="entry name" value="Cytochrome b5-like heme/steroid binding domain"/>
    <property type="match status" value="1"/>
</dbReference>
<dbReference type="CDD" id="cd03506">
    <property type="entry name" value="Delta6-FADS-like"/>
    <property type="match status" value="1"/>
</dbReference>
<evidence type="ECO:0000256" key="9">
    <source>
        <dbReference type="ARBA" id="ARBA00022723"/>
    </source>
</evidence>
<dbReference type="GeneID" id="28870981"/>
<evidence type="ECO:0000313" key="20">
    <source>
        <dbReference type="Proteomes" id="UP000092177"/>
    </source>
</evidence>
<evidence type="ECO:0000256" key="7">
    <source>
        <dbReference type="ARBA" id="ARBA00022617"/>
    </source>
</evidence>
<dbReference type="OrthoDB" id="260091at2759"/>
<evidence type="ECO:0000256" key="3">
    <source>
        <dbReference type="ARBA" id="ARBA00004991"/>
    </source>
</evidence>
<dbReference type="InterPro" id="IPR036400">
    <property type="entry name" value="Cyt_B5-like_heme/steroid_sf"/>
</dbReference>
<comment type="pathway">
    <text evidence="2">Lipid metabolism; sphingolipid metabolism.</text>
</comment>
<comment type="subcellular location">
    <subcellularLocation>
        <location evidence="1">Membrane</location>
        <topology evidence="1">Multi-pass membrane protein</topology>
    </subcellularLocation>
</comment>
<dbReference type="EC" id="1.14.19.18" evidence="5"/>
<feature type="transmembrane region" description="Helical" evidence="17">
    <location>
        <begin position="304"/>
        <end position="326"/>
    </location>
</feature>
<keyword evidence="8 17" id="KW-0812">Transmembrane</keyword>
<dbReference type="RefSeq" id="XP_018153715.1">
    <property type="nucleotide sequence ID" value="XM_018306874.1"/>
</dbReference>
<dbReference type="SUPFAM" id="SSF55856">
    <property type="entry name" value="Cytochrome b5-like heme/steroid binding domain"/>
    <property type="match status" value="1"/>
</dbReference>
<organism evidence="19 20">
    <name type="scientific">Colletotrichum higginsianum (strain IMI 349063)</name>
    <name type="common">Crucifer anthracnose fungus</name>
    <dbReference type="NCBI Taxonomy" id="759273"/>
    <lineage>
        <taxon>Eukaryota</taxon>
        <taxon>Fungi</taxon>
        <taxon>Dikarya</taxon>
        <taxon>Ascomycota</taxon>
        <taxon>Pezizomycotina</taxon>
        <taxon>Sordariomycetes</taxon>
        <taxon>Hypocreomycetidae</taxon>
        <taxon>Glomerellales</taxon>
        <taxon>Glomerellaceae</taxon>
        <taxon>Colletotrichum</taxon>
        <taxon>Colletotrichum destructivum species complex</taxon>
    </lineage>
</organism>
<sequence length="589" mass="67219">MATPTNAPISAAASAQRGKPTKTRIYPLMSRRQVEGLIAQGRVVVIIDQFVVKLDGWLAYHPGGDKAILHMVGRDATDEVSVLHSSEARSQMTRYRIGRVEGHWRNFVPPIQGGKFRALEEGGSGVDDVDDNDDDTMRFFGAPYPSDVDSREASPVFDTADSHVRCRHGAAQSSSPASVSSATSTTDDGHDDKDMDGTAFLDSETRKQIRLDLDKYPALDDGTQSDIVRKYRLLNERIKAEGLYNCDYRAYTIEVMRYTLLFAAMLTFLRWGWYFLSAACLGCFWHQLVFSAHDAGHMGITHNFHVDTCIGIFIADFMGGLSIGWWKRNHNVHHIVTNSPEHDPDIEHLPFFAVSHRFLGNLTSSYYERVMEYDLAARFFLSLQSYLYYPIMLFGRFNLYRLSWDHLIMGRGPKKGIAWWHRWLEVAGQVFFWVWFGYGIVYRSIPNNWDRFVFVIISHMFQAPLHVQITLSHFAMSTADLGPQESFPQKMLRTTMDVDCPTWLDFFHGGLQFQVVHHMYPRIPRHNLRKTQRLVQDFCNDVGIPYALYGFVDGNKDVIGRLAEVSRQAAILAKCQKVAAHHIQGGHRH</sequence>
<evidence type="ECO:0000256" key="13">
    <source>
        <dbReference type="ARBA" id="ARBA00023004"/>
    </source>
</evidence>
<accession>A0A1B7XZK2</accession>